<sequence>MGRGEKQKEWEIVGGKDMEENWRVPLFVCASKRPHKVETQWRRGGDSDGLSGAFPHSSPKLCFVGFSTAASFNPLFLNFFFDLVLPVSSVVENPRWRYRWFLLISIAGGGVVIDGGVCFAVEREKGRRCCFFSLFFDYQQLVSERLFGKEKEERRLSVVPWLASDHEKESHVDGVEDDDDG</sequence>
<keyword evidence="2" id="KW-1185">Reference proteome</keyword>
<accession>A0ACB9IPY8</accession>
<proteinExistence type="predicted"/>
<organism evidence="1 2">
    <name type="scientific">Smallanthus sonchifolius</name>
    <dbReference type="NCBI Taxonomy" id="185202"/>
    <lineage>
        <taxon>Eukaryota</taxon>
        <taxon>Viridiplantae</taxon>
        <taxon>Streptophyta</taxon>
        <taxon>Embryophyta</taxon>
        <taxon>Tracheophyta</taxon>
        <taxon>Spermatophyta</taxon>
        <taxon>Magnoliopsida</taxon>
        <taxon>eudicotyledons</taxon>
        <taxon>Gunneridae</taxon>
        <taxon>Pentapetalae</taxon>
        <taxon>asterids</taxon>
        <taxon>campanulids</taxon>
        <taxon>Asterales</taxon>
        <taxon>Asteraceae</taxon>
        <taxon>Asteroideae</taxon>
        <taxon>Heliantheae alliance</taxon>
        <taxon>Millerieae</taxon>
        <taxon>Smallanthus</taxon>
    </lineage>
</organism>
<protein>
    <submittedName>
        <fullName evidence="1">Uncharacterized protein</fullName>
    </submittedName>
</protein>
<dbReference type="Proteomes" id="UP001056120">
    <property type="component" value="Linkage Group LG07"/>
</dbReference>
<reference evidence="2" key="1">
    <citation type="journal article" date="2022" name="Mol. Ecol. Resour.">
        <title>The genomes of chicory, endive, great burdock and yacon provide insights into Asteraceae palaeo-polyploidization history and plant inulin production.</title>
        <authorList>
            <person name="Fan W."/>
            <person name="Wang S."/>
            <person name="Wang H."/>
            <person name="Wang A."/>
            <person name="Jiang F."/>
            <person name="Liu H."/>
            <person name="Zhao H."/>
            <person name="Xu D."/>
            <person name="Zhang Y."/>
        </authorList>
    </citation>
    <scope>NUCLEOTIDE SEQUENCE [LARGE SCALE GENOMIC DNA]</scope>
    <source>
        <strain evidence="2">cv. Yunnan</strain>
    </source>
</reference>
<evidence type="ECO:0000313" key="1">
    <source>
        <dbReference type="EMBL" id="KAI3810324.1"/>
    </source>
</evidence>
<reference evidence="1 2" key="2">
    <citation type="journal article" date="2022" name="Mol. Ecol. Resour.">
        <title>The genomes of chicory, endive, great burdock and yacon provide insights into Asteraceae paleo-polyploidization history and plant inulin production.</title>
        <authorList>
            <person name="Fan W."/>
            <person name="Wang S."/>
            <person name="Wang H."/>
            <person name="Wang A."/>
            <person name="Jiang F."/>
            <person name="Liu H."/>
            <person name="Zhao H."/>
            <person name="Xu D."/>
            <person name="Zhang Y."/>
        </authorList>
    </citation>
    <scope>NUCLEOTIDE SEQUENCE [LARGE SCALE GENOMIC DNA]</scope>
    <source>
        <strain evidence="2">cv. Yunnan</strain>
        <tissue evidence="1">Leaves</tissue>
    </source>
</reference>
<name>A0ACB9IPY8_9ASTR</name>
<gene>
    <name evidence="1" type="ORF">L1987_19936</name>
</gene>
<evidence type="ECO:0000313" key="2">
    <source>
        <dbReference type="Proteomes" id="UP001056120"/>
    </source>
</evidence>
<comment type="caution">
    <text evidence="1">The sequence shown here is derived from an EMBL/GenBank/DDBJ whole genome shotgun (WGS) entry which is preliminary data.</text>
</comment>
<dbReference type="EMBL" id="CM042024">
    <property type="protein sequence ID" value="KAI3810324.1"/>
    <property type="molecule type" value="Genomic_DNA"/>
</dbReference>